<proteinExistence type="predicted"/>
<evidence type="ECO:0000313" key="2">
    <source>
        <dbReference type="EMBL" id="KAG0728338.1"/>
    </source>
</evidence>
<gene>
    <name evidence="2" type="ORF">GWK47_032684</name>
</gene>
<dbReference type="Proteomes" id="UP000770661">
    <property type="component" value="Unassembled WGS sequence"/>
</dbReference>
<reference evidence="2" key="1">
    <citation type="submission" date="2020-07" db="EMBL/GenBank/DDBJ databases">
        <title>The High-quality genome of the commercially important snow crab, Chionoecetes opilio.</title>
        <authorList>
            <person name="Jeong J.-H."/>
            <person name="Ryu S."/>
        </authorList>
    </citation>
    <scope>NUCLEOTIDE SEQUENCE</scope>
    <source>
        <strain evidence="2">MADBK_172401_WGS</strain>
        <tissue evidence="2">Digestive gland</tissue>
    </source>
</reference>
<keyword evidence="3" id="KW-1185">Reference proteome</keyword>
<evidence type="ECO:0000313" key="3">
    <source>
        <dbReference type="Proteomes" id="UP000770661"/>
    </source>
</evidence>
<accession>A0A8J4YK67</accession>
<evidence type="ECO:0000256" key="1">
    <source>
        <dbReference type="SAM" id="MobiDB-lite"/>
    </source>
</evidence>
<organism evidence="2 3">
    <name type="scientific">Chionoecetes opilio</name>
    <name type="common">Atlantic snow crab</name>
    <name type="synonym">Cancer opilio</name>
    <dbReference type="NCBI Taxonomy" id="41210"/>
    <lineage>
        <taxon>Eukaryota</taxon>
        <taxon>Metazoa</taxon>
        <taxon>Ecdysozoa</taxon>
        <taxon>Arthropoda</taxon>
        <taxon>Crustacea</taxon>
        <taxon>Multicrustacea</taxon>
        <taxon>Malacostraca</taxon>
        <taxon>Eumalacostraca</taxon>
        <taxon>Eucarida</taxon>
        <taxon>Decapoda</taxon>
        <taxon>Pleocyemata</taxon>
        <taxon>Brachyura</taxon>
        <taxon>Eubrachyura</taxon>
        <taxon>Majoidea</taxon>
        <taxon>Majidae</taxon>
        <taxon>Chionoecetes</taxon>
    </lineage>
</organism>
<dbReference type="EMBL" id="JACEEZ010002298">
    <property type="protein sequence ID" value="KAG0728338.1"/>
    <property type="molecule type" value="Genomic_DNA"/>
</dbReference>
<sequence length="220" mass="23717">MRRDSAQLQVRVSTNPCHPDGLTAIRATGEVRSDGCSTHAGAKDPLRRLTQHARDLAAERGCCLALPHGKGGVRQLKSALRRPPVLPLPAGPSPAPRRGRRHNCSHYNDVQVFGDLLDEARTCCLCAVSVYRVFCGCVRDSAAPSAPNPIIMAQFGTGIAWGSSVDEVWQRPRPPPAVPDVASGRAATASCPHPPGTDTRGHDKFLRVCTGQRWPLLQRD</sequence>
<protein>
    <submittedName>
        <fullName evidence="2">Uncharacterized protein</fullName>
    </submittedName>
</protein>
<feature type="region of interest" description="Disordered" evidence="1">
    <location>
        <begin position="173"/>
        <end position="196"/>
    </location>
</feature>
<name>A0A8J4YK67_CHIOP</name>
<comment type="caution">
    <text evidence="2">The sequence shown here is derived from an EMBL/GenBank/DDBJ whole genome shotgun (WGS) entry which is preliminary data.</text>
</comment>
<dbReference type="AlphaFoldDB" id="A0A8J4YK67"/>